<organism evidence="2 3">
    <name type="scientific">Synchytrium microbalum</name>
    <dbReference type="NCBI Taxonomy" id="1806994"/>
    <lineage>
        <taxon>Eukaryota</taxon>
        <taxon>Fungi</taxon>
        <taxon>Fungi incertae sedis</taxon>
        <taxon>Chytridiomycota</taxon>
        <taxon>Chytridiomycota incertae sedis</taxon>
        <taxon>Chytridiomycetes</taxon>
        <taxon>Synchytriales</taxon>
        <taxon>Synchytriaceae</taxon>
        <taxon>Synchytrium</taxon>
    </lineage>
</organism>
<evidence type="ECO:0000256" key="1">
    <source>
        <dbReference type="SAM" id="MobiDB-lite"/>
    </source>
</evidence>
<feature type="compositionally biased region" description="Acidic residues" evidence="1">
    <location>
        <begin position="92"/>
        <end position="109"/>
    </location>
</feature>
<protein>
    <submittedName>
        <fullName evidence="2">Uncharacterized protein</fullName>
    </submittedName>
</protein>
<accession>A0A507CF90</accession>
<feature type="compositionally biased region" description="Acidic residues" evidence="1">
    <location>
        <begin position="41"/>
        <end position="61"/>
    </location>
</feature>
<feature type="region of interest" description="Disordered" evidence="1">
    <location>
        <begin position="165"/>
        <end position="185"/>
    </location>
</feature>
<dbReference type="OrthoDB" id="2144121at2759"/>
<sequence>MEDKSHIPKYERMPQSYTEPGAPIEQEPDEDMDAEYNPSQEVEEGEITDEEKEASDEDTEMVDAPTEEKNIIDEIDTTIDDNQPGSVKASEKDEDIALDVEEAQEEAEASDPNVVTRTEMPDFRESTLRAMQTPGMYAEDEKYDGDAVLGADDEREDQRRVQSYVAASHRHNLSRESKMKSAERASKLHEKITGYPLEINPNTGEVILNSEE</sequence>
<evidence type="ECO:0000313" key="2">
    <source>
        <dbReference type="EMBL" id="TPX36183.1"/>
    </source>
</evidence>
<dbReference type="AlphaFoldDB" id="A0A507CF90"/>
<name>A0A507CF90_9FUNG</name>
<feature type="compositionally biased region" description="Basic and acidic residues" evidence="1">
    <location>
        <begin position="1"/>
        <end position="12"/>
    </location>
</feature>
<dbReference type="RefSeq" id="XP_031026496.1">
    <property type="nucleotide sequence ID" value="XM_031167565.1"/>
</dbReference>
<evidence type="ECO:0000313" key="3">
    <source>
        <dbReference type="Proteomes" id="UP000319731"/>
    </source>
</evidence>
<keyword evidence="3" id="KW-1185">Reference proteome</keyword>
<feature type="compositionally biased region" description="Basic and acidic residues" evidence="1">
    <location>
        <begin position="173"/>
        <end position="185"/>
    </location>
</feature>
<dbReference type="Proteomes" id="UP000319731">
    <property type="component" value="Unassembled WGS sequence"/>
</dbReference>
<comment type="caution">
    <text evidence="2">The sequence shown here is derived from an EMBL/GenBank/DDBJ whole genome shotgun (WGS) entry which is preliminary data.</text>
</comment>
<feature type="region of interest" description="Disordered" evidence="1">
    <location>
        <begin position="1"/>
        <end position="142"/>
    </location>
</feature>
<dbReference type="EMBL" id="QEAO01000005">
    <property type="protein sequence ID" value="TPX36183.1"/>
    <property type="molecule type" value="Genomic_DNA"/>
</dbReference>
<gene>
    <name evidence="2" type="ORF">SmJEL517_g01637</name>
</gene>
<dbReference type="GeneID" id="42002862"/>
<reference evidence="2 3" key="1">
    <citation type="journal article" date="2019" name="Sci. Rep.">
        <title>Comparative genomics of chytrid fungi reveal insights into the obligate biotrophic and pathogenic lifestyle of Synchytrium endobioticum.</title>
        <authorList>
            <person name="van de Vossenberg B.T.L.H."/>
            <person name="Warris S."/>
            <person name="Nguyen H.D.T."/>
            <person name="van Gent-Pelzer M.P.E."/>
            <person name="Joly D.L."/>
            <person name="van de Geest H.C."/>
            <person name="Bonants P.J.M."/>
            <person name="Smith D.S."/>
            <person name="Levesque C.A."/>
            <person name="van der Lee T.A.J."/>
        </authorList>
    </citation>
    <scope>NUCLEOTIDE SEQUENCE [LARGE SCALE GENOMIC DNA]</scope>
    <source>
        <strain evidence="2 3">JEL517</strain>
    </source>
</reference>
<proteinExistence type="predicted"/>